<keyword evidence="3" id="KW-0645">Protease</keyword>
<dbReference type="GO" id="GO:0008237">
    <property type="term" value="F:metallopeptidase activity"/>
    <property type="evidence" value="ECO:0007669"/>
    <property type="project" value="UniProtKB-KW"/>
</dbReference>
<dbReference type="Proteomes" id="UP001596091">
    <property type="component" value="Unassembled WGS sequence"/>
</dbReference>
<evidence type="ECO:0000313" key="13">
    <source>
        <dbReference type="EMBL" id="MFC5860903.1"/>
    </source>
</evidence>
<feature type="transmembrane region" description="Helical" evidence="11">
    <location>
        <begin position="138"/>
        <end position="159"/>
    </location>
</feature>
<evidence type="ECO:0000256" key="5">
    <source>
        <dbReference type="ARBA" id="ARBA00022723"/>
    </source>
</evidence>
<evidence type="ECO:0000313" key="14">
    <source>
        <dbReference type="Proteomes" id="UP001596091"/>
    </source>
</evidence>
<dbReference type="RefSeq" id="WP_263334887.1">
    <property type="nucleotide sequence ID" value="NZ_JAGSYH010000002.1"/>
</dbReference>
<proteinExistence type="predicted"/>
<evidence type="ECO:0000256" key="10">
    <source>
        <dbReference type="ARBA" id="ARBA00023136"/>
    </source>
</evidence>
<dbReference type="PANTHER" id="PTHR43221">
    <property type="entry name" value="PROTEASE HTPX"/>
    <property type="match status" value="1"/>
</dbReference>
<evidence type="ECO:0000256" key="2">
    <source>
        <dbReference type="ARBA" id="ARBA00022475"/>
    </source>
</evidence>
<dbReference type="InterPro" id="IPR050083">
    <property type="entry name" value="HtpX_protease"/>
</dbReference>
<evidence type="ECO:0000256" key="11">
    <source>
        <dbReference type="SAM" id="Phobius"/>
    </source>
</evidence>
<keyword evidence="6 13" id="KW-0378">Hydrolase</keyword>
<feature type="transmembrane region" description="Helical" evidence="11">
    <location>
        <begin position="171"/>
        <end position="190"/>
    </location>
</feature>
<feature type="transmembrane region" description="Helical" evidence="11">
    <location>
        <begin position="32"/>
        <end position="50"/>
    </location>
</feature>
<keyword evidence="7" id="KW-0862">Zinc</keyword>
<dbReference type="Gene3D" id="3.30.2010.10">
    <property type="entry name" value="Metalloproteases ('zincins'), catalytic domain"/>
    <property type="match status" value="1"/>
</dbReference>
<evidence type="ECO:0000256" key="7">
    <source>
        <dbReference type="ARBA" id="ARBA00022833"/>
    </source>
</evidence>
<keyword evidence="9 13" id="KW-0482">Metalloprotease</keyword>
<feature type="transmembrane region" description="Helical" evidence="11">
    <location>
        <begin position="544"/>
        <end position="562"/>
    </location>
</feature>
<accession>A0ABW1EBX0</accession>
<dbReference type="EMBL" id="JBHSPH010000001">
    <property type="protein sequence ID" value="MFC5860903.1"/>
    <property type="molecule type" value="Genomic_DNA"/>
</dbReference>
<keyword evidence="8 11" id="KW-1133">Transmembrane helix</keyword>
<comment type="cofactor">
    <cofactor evidence="1">
        <name>Zn(2+)</name>
        <dbReference type="ChEBI" id="CHEBI:29105"/>
    </cofactor>
</comment>
<evidence type="ECO:0000256" key="6">
    <source>
        <dbReference type="ARBA" id="ARBA00022801"/>
    </source>
</evidence>
<keyword evidence="2" id="KW-1003">Cell membrane</keyword>
<dbReference type="Pfam" id="PF01435">
    <property type="entry name" value="Peptidase_M48"/>
    <property type="match status" value="1"/>
</dbReference>
<evidence type="ECO:0000256" key="1">
    <source>
        <dbReference type="ARBA" id="ARBA00001947"/>
    </source>
</evidence>
<keyword evidence="14" id="KW-1185">Reference proteome</keyword>
<reference evidence="14" key="1">
    <citation type="journal article" date="2019" name="Int. J. Syst. Evol. Microbiol.">
        <title>The Global Catalogue of Microorganisms (GCM) 10K type strain sequencing project: providing services to taxonomists for standard genome sequencing and annotation.</title>
        <authorList>
            <consortium name="The Broad Institute Genomics Platform"/>
            <consortium name="The Broad Institute Genome Sequencing Center for Infectious Disease"/>
            <person name="Wu L."/>
            <person name="Ma J."/>
        </authorList>
    </citation>
    <scope>NUCLEOTIDE SEQUENCE [LARGE SCALE GENOMIC DNA]</scope>
    <source>
        <strain evidence="14">JCM 4087</strain>
    </source>
</reference>
<evidence type="ECO:0000256" key="3">
    <source>
        <dbReference type="ARBA" id="ARBA00022670"/>
    </source>
</evidence>
<organism evidence="13 14">
    <name type="scientific">Acidicapsa dinghuensis</name>
    <dbReference type="NCBI Taxonomy" id="2218256"/>
    <lineage>
        <taxon>Bacteria</taxon>
        <taxon>Pseudomonadati</taxon>
        <taxon>Acidobacteriota</taxon>
        <taxon>Terriglobia</taxon>
        <taxon>Terriglobales</taxon>
        <taxon>Acidobacteriaceae</taxon>
        <taxon>Acidicapsa</taxon>
    </lineage>
</organism>
<evidence type="ECO:0000256" key="4">
    <source>
        <dbReference type="ARBA" id="ARBA00022692"/>
    </source>
</evidence>
<feature type="transmembrane region" description="Helical" evidence="11">
    <location>
        <begin position="343"/>
        <end position="362"/>
    </location>
</feature>
<name>A0ABW1EBX0_9BACT</name>
<gene>
    <name evidence="13" type="ORF">ACFPT7_01200</name>
</gene>
<feature type="domain" description="Peptidase M48" evidence="12">
    <location>
        <begin position="74"/>
        <end position="314"/>
    </location>
</feature>
<evidence type="ECO:0000259" key="12">
    <source>
        <dbReference type="Pfam" id="PF01435"/>
    </source>
</evidence>
<keyword evidence="10 11" id="KW-0472">Membrane</keyword>
<dbReference type="EC" id="3.4.24.-" evidence="13"/>
<dbReference type="PANTHER" id="PTHR43221:SF2">
    <property type="entry name" value="PROTEASE HTPX HOMOLOG"/>
    <property type="match status" value="1"/>
</dbReference>
<sequence>MKFLVRSFAALFLLYGMVFAIADIYMLHHSLSIAWGIVFPIVFIGVQYLLSPWFIEWMLSIDWYDDALPTVYREYIEKLCAEQGLPVPRIGVIHSATPNAFCFGRLRSDARMVLTDGLIGALSEDEVKAVIAHELGHIAHVDFAVMAVASLAPLILYQIFVWTRSVKETRVIAFTAYAFYWISQFVLLALNRVREASADHYSACVTHAPEALSSALIKISYGMLQFEYDYREAVRKSGKKEAEKQFAKQRHIGNTVSLMGIANLNSNRTLGLALSDPAKAAAVMRWDLVNPWASVYELSSTHPLVAHRVRALNRQAIEMRGVPAYPLPETDSISFPWRFPIEFLIWAGPWISGILLLFGKPVSEVLAHYHVHFSIPLLQSPAAPPTLLTALGVTWMIRIAYRYHGEFQPMRIEAMLEDLEVSEMQPRAIELHGEVVGNGFPGAFWSPDLVLKDDTGLMFLLYRSSIPLGRLFFALSKADNFIGEQVTVKGWYRRGARPYVEISEISATVTKVETWHEVFTVVGKAAENIKTWRAPLTQRSYSRWIQFAVSSAVTAAGILWLLQ</sequence>
<keyword evidence="5" id="KW-0479">Metal-binding</keyword>
<feature type="transmembrane region" description="Helical" evidence="11">
    <location>
        <begin position="382"/>
        <end position="401"/>
    </location>
</feature>
<keyword evidence="4 11" id="KW-0812">Transmembrane</keyword>
<dbReference type="InterPro" id="IPR001915">
    <property type="entry name" value="Peptidase_M48"/>
</dbReference>
<evidence type="ECO:0000256" key="8">
    <source>
        <dbReference type="ARBA" id="ARBA00022989"/>
    </source>
</evidence>
<evidence type="ECO:0000256" key="9">
    <source>
        <dbReference type="ARBA" id="ARBA00023049"/>
    </source>
</evidence>
<protein>
    <submittedName>
        <fullName evidence="13">M48 family metalloprotease</fullName>
        <ecNumber evidence="13">3.4.24.-</ecNumber>
    </submittedName>
</protein>
<comment type="caution">
    <text evidence="13">The sequence shown here is derived from an EMBL/GenBank/DDBJ whole genome shotgun (WGS) entry which is preliminary data.</text>
</comment>